<sequence>MRLIVREYLSMLRESEELDALLPDLLISMDIQPIYKPQRGVRQYGVDQSAVGIDPDDGQEKLFLFVIKQKDIDRNNWDTGPQAVRPTLNEILDVYMRIMLDERHKTLPKKIIVCTNGDMKQDVSINWVNYINEFRIKGNIEFDFWGGDVLSSLVVRYLLNEYVMPELIQKRMRKTLSFLDLVEYDLSHFFEMIEEILFNDALQAKNKPLKVLRCVHLCLNLVYHWSAESNNLKHAIIAAERVILRMWEWIHQDDLNADKHIWGIFYAIDETRRRINNEYLEKISPHCFVPDGLSGYGSDKIEYPLLAFEQIGIIASIGLDYIYAEDSLDHDKSNSHLHKLAQKAARALQELINNNNVIRFPFYDSHINDITAALILLYRTNRLQVMREWIEEIFWHIAQGFQLRGRFPLLSDSYDDLIDTELGLISPEPPTSSTLLPMLMEWTVLLKSPEQYEEMRNMLHQLFKNVNLQIWFPDELTENYLYRTNALYDSGAMLTTIQLPESFEHYSSMIDEDIKEGTIERDISFIAESFPIIGILSFRHFRTPIFPSYWREMIRSKY</sequence>
<dbReference type="EMBL" id="WHNY01000067">
    <property type="protein sequence ID" value="NOU67498.1"/>
    <property type="molecule type" value="Genomic_DNA"/>
</dbReference>
<evidence type="ECO:0000313" key="2">
    <source>
        <dbReference type="Proteomes" id="UP000653578"/>
    </source>
</evidence>
<proteinExistence type="predicted"/>
<reference evidence="1 2" key="1">
    <citation type="submission" date="2019-10" db="EMBL/GenBank/DDBJ databases">
        <title>Description of Paenibacillus humi sp. nov.</title>
        <authorList>
            <person name="Carlier A."/>
            <person name="Qi S."/>
        </authorList>
    </citation>
    <scope>NUCLEOTIDE SEQUENCE [LARGE SCALE GENOMIC DNA]</scope>
    <source>
        <strain evidence="1 2">LMG 31461</strain>
    </source>
</reference>
<organism evidence="1 2">
    <name type="scientific">Paenibacillus plantarum</name>
    <dbReference type="NCBI Taxonomy" id="2654975"/>
    <lineage>
        <taxon>Bacteria</taxon>
        <taxon>Bacillati</taxon>
        <taxon>Bacillota</taxon>
        <taxon>Bacilli</taxon>
        <taxon>Bacillales</taxon>
        <taxon>Paenibacillaceae</taxon>
        <taxon>Paenibacillus</taxon>
    </lineage>
</organism>
<accession>A0ABX1XG60</accession>
<dbReference type="Proteomes" id="UP000653578">
    <property type="component" value="Unassembled WGS sequence"/>
</dbReference>
<keyword evidence="2" id="KW-1185">Reference proteome</keyword>
<dbReference type="RefSeq" id="WP_171634251.1">
    <property type="nucleotide sequence ID" value="NZ_WHNY01000067.1"/>
</dbReference>
<protein>
    <submittedName>
        <fullName evidence="1">Uncharacterized protein</fullName>
    </submittedName>
</protein>
<gene>
    <name evidence="1" type="ORF">GC096_25985</name>
</gene>
<evidence type="ECO:0000313" key="1">
    <source>
        <dbReference type="EMBL" id="NOU67498.1"/>
    </source>
</evidence>
<comment type="caution">
    <text evidence="1">The sequence shown here is derived from an EMBL/GenBank/DDBJ whole genome shotgun (WGS) entry which is preliminary data.</text>
</comment>
<name>A0ABX1XG60_9BACL</name>